<keyword evidence="9" id="KW-1278">Translocase</keyword>
<keyword evidence="4 9" id="KW-0813">Transport</keyword>
<keyword evidence="9" id="KW-0830">Ubiquinone</keyword>
<keyword evidence="5 9" id="KW-0812">Transmembrane</keyword>
<reference evidence="10" key="1">
    <citation type="journal article" date="2018" name="Genomics">
        <title>Probing recalcitrant problems in polyclad evolution and systematics with novel mitochondrial genome resources.</title>
        <authorList>
            <person name="Kenny N.J."/>
            <person name="Norena C."/>
            <person name="Damborenea C."/>
            <person name="Grande C."/>
        </authorList>
    </citation>
    <scope>NUCLEOTIDE SEQUENCE</scope>
</reference>
<evidence type="ECO:0000313" key="10">
    <source>
        <dbReference type="EMBL" id="AVP74385.1"/>
    </source>
</evidence>
<dbReference type="GO" id="GO:0008137">
    <property type="term" value="F:NADH dehydrogenase (ubiquinone) activity"/>
    <property type="evidence" value="ECO:0007669"/>
    <property type="project" value="UniProtKB-UniRule"/>
</dbReference>
<evidence type="ECO:0000256" key="2">
    <source>
        <dbReference type="ARBA" id="ARBA00008472"/>
    </source>
</evidence>
<feature type="transmembrane region" description="Helical" evidence="9">
    <location>
        <begin position="83"/>
        <end position="106"/>
    </location>
</feature>
<keyword evidence="6 9" id="KW-1133">Transmembrane helix</keyword>
<accession>A0A343VVJ0</accession>
<proteinExistence type="inferred from homology"/>
<dbReference type="PANTHER" id="PTHR11058">
    <property type="entry name" value="NADH-UBIQUINONE OXIDOREDUCTASE CHAIN 3"/>
    <property type="match status" value="1"/>
</dbReference>
<evidence type="ECO:0000256" key="3">
    <source>
        <dbReference type="ARBA" id="ARBA00021007"/>
    </source>
</evidence>
<dbReference type="Gene3D" id="1.20.58.1610">
    <property type="entry name" value="NADH:ubiquinone/plastoquinone oxidoreductase, chain 3"/>
    <property type="match status" value="1"/>
</dbReference>
<evidence type="ECO:0000256" key="9">
    <source>
        <dbReference type="RuleBase" id="RU003640"/>
    </source>
</evidence>
<dbReference type="InterPro" id="IPR038430">
    <property type="entry name" value="NDAH_ubi_oxred_su3_sf"/>
</dbReference>
<dbReference type="PANTHER" id="PTHR11058:SF9">
    <property type="entry name" value="NADH-UBIQUINONE OXIDOREDUCTASE CHAIN 3"/>
    <property type="match status" value="1"/>
</dbReference>
<organism evidence="10">
    <name type="scientific">Bothromesostoma personatum</name>
    <dbReference type="NCBI Taxonomy" id="27905"/>
    <lineage>
        <taxon>Eukaryota</taxon>
        <taxon>Metazoa</taxon>
        <taxon>Spiralia</taxon>
        <taxon>Lophotrochozoa</taxon>
        <taxon>Platyhelminthes</taxon>
        <taxon>Rhabditophora</taxon>
        <taxon>Rhabdocoela</taxon>
        <taxon>Neodalyellida</taxon>
        <taxon>Typhloplanidae</taxon>
        <taxon>Mesostominae</taxon>
        <taxon>Bothromesostoma</taxon>
    </lineage>
</organism>
<dbReference type="GO" id="GO:0030964">
    <property type="term" value="C:NADH dehydrogenase complex"/>
    <property type="evidence" value="ECO:0007669"/>
    <property type="project" value="TreeGrafter"/>
</dbReference>
<evidence type="ECO:0000256" key="8">
    <source>
        <dbReference type="ARBA" id="ARBA00049551"/>
    </source>
</evidence>
<keyword evidence="9" id="KW-0679">Respiratory chain</keyword>
<dbReference type="GO" id="GO:0031966">
    <property type="term" value="C:mitochondrial membrane"/>
    <property type="evidence" value="ECO:0007669"/>
    <property type="project" value="UniProtKB-SubCell"/>
</dbReference>
<keyword evidence="7 9" id="KW-0472">Membrane</keyword>
<keyword evidence="9" id="KW-0249">Electron transport</keyword>
<protein>
    <recommendedName>
        <fullName evidence="3 9">NADH-ubiquinone oxidoreductase chain 3</fullName>
        <ecNumber evidence="9">7.1.1.2</ecNumber>
    </recommendedName>
</protein>
<comment type="catalytic activity">
    <reaction evidence="8 9">
        <text>a ubiquinone + NADH + 5 H(+)(in) = a ubiquinol + NAD(+) + 4 H(+)(out)</text>
        <dbReference type="Rhea" id="RHEA:29091"/>
        <dbReference type="Rhea" id="RHEA-COMP:9565"/>
        <dbReference type="Rhea" id="RHEA-COMP:9566"/>
        <dbReference type="ChEBI" id="CHEBI:15378"/>
        <dbReference type="ChEBI" id="CHEBI:16389"/>
        <dbReference type="ChEBI" id="CHEBI:17976"/>
        <dbReference type="ChEBI" id="CHEBI:57540"/>
        <dbReference type="ChEBI" id="CHEBI:57945"/>
        <dbReference type="EC" id="7.1.1.2"/>
    </reaction>
</comment>
<comment type="subcellular location">
    <subcellularLocation>
        <location evidence="1">Membrane</location>
    </subcellularLocation>
    <subcellularLocation>
        <location evidence="9">Mitochondrion membrane</location>
        <topology evidence="9">Multi-pass membrane protein</topology>
    </subcellularLocation>
</comment>
<dbReference type="InterPro" id="IPR000440">
    <property type="entry name" value="NADH_UbQ/plastoQ_OxRdtase_su3"/>
</dbReference>
<evidence type="ECO:0000256" key="4">
    <source>
        <dbReference type="ARBA" id="ARBA00022448"/>
    </source>
</evidence>
<geneLocation type="mitochondrion" evidence="10"/>
<evidence type="ECO:0000256" key="1">
    <source>
        <dbReference type="ARBA" id="ARBA00004370"/>
    </source>
</evidence>
<dbReference type="Pfam" id="PF00507">
    <property type="entry name" value="Oxidored_q4"/>
    <property type="match status" value="1"/>
</dbReference>
<gene>
    <name evidence="10" type="primary">ND3</name>
</gene>
<name>A0A343VVJ0_9PLAT</name>
<feature type="transmembrane region" description="Helical" evidence="9">
    <location>
        <begin position="59"/>
        <end position="77"/>
    </location>
</feature>
<dbReference type="EMBL" id="MF993329">
    <property type="protein sequence ID" value="AVP74385.1"/>
    <property type="molecule type" value="Genomic_DNA"/>
</dbReference>
<comment type="function">
    <text evidence="9">Core subunit of the mitochondrial membrane respiratory chain NADH dehydrogenase (Complex I) which catalyzes electron transfer from NADH through the respiratory chain, using ubiquinone as an electron acceptor. Essential for the catalytic activity of complex I.</text>
</comment>
<keyword evidence="9 10" id="KW-0496">Mitochondrion</keyword>
<comment type="similarity">
    <text evidence="2 9">Belongs to the complex I subunit 3 family.</text>
</comment>
<keyword evidence="9" id="KW-0520">NAD</keyword>
<dbReference type="EC" id="7.1.1.2" evidence="9"/>
<sequence length="118" mass="14015">MFILLGSAFSLFFLFLILGIGWVYWNKGKNFFNNREKSSPFECGFDPNNNSRLPFSLRFFLLLVFFLIFDIEVILLIELPVVLNIFSFNIIFVVNFFLIIVFLGLIEEWRRGILNWKT</sequence>
<evidence type="ECO:0000256" key="6">
    <source>
        <dbReference type="ARBA" id="ARBA00022989"/>
    </source>
</evidence>
<dbReference type="AlphaFoldDB" id="A0A343VVJ0"/>
<evidence type="ECO:0000256" key="7">
    <source>
        <dbReference type="ARBA" id="ARBA00023136"/>
    </source>
</evidence>
<evidence type="ECO:0000256" key="5">
    <source>
        <dbReference type="ARBA" id="ARBA00022692"/>
    </source>
</evidence>
<feature type="transmembrane region" description="Helical" evidence="9">
    <location>
        <begin position="6"/>
        <end position="25"/>
    </location>
</feature>